<name>A0A1X2HPX2_SYNRA</name>
<dbReference type="AlphaFoldDB" id="A0A1X2HPX2"/>
<comment type="caution">
    <text evidence="2">The sequence shown here is derived from an EMBL/GenBank/DDBJ whole genome shotgun (WGS) entry which is preliminary data.</text>
</comment>
<keyword evidence="3" id="KW-1185">Reference proteome</keyword>
<sequence>MISVVRSPVTQQKFVILDAPTKKTLPHYIATLEKENVSDLVRICNRPSAEDPFGGRDSYDADLLEHETGIRVIDDIKFQDGGVPSPGTIQRWLELTEKARESGTTVAVHCVAGIGRAPVLVTLSFVEAGMDPLDAISYIRQHRRGALNKQQIRFLDSYRR</sequence>
<gene>
    <name evidence="2" type="ORF">BCR43DRAFT_424314</name>
</gene>
<accession>A0A1X2HPX2</accession>
<dbReference type="OrthoDB" id="8048523at2759"/>
<dbReference type="EMBL" id="MCGN01000002">
    <property type="protein sequence ID" value="ORZ01342.1"/>
    <property type="molecule type" value="Genomic_DNA"/>
</dbReference>
<dbReference type="PROSITE" id="PS50056">
    <property type="entry name" value="TYR_PHOSPHATASE_2"/>
    <property type="match status" value="1"/>
</dbReference>
<evidence type="ECO:0000259" key="1">
    <source>
        <dbReference type="PROSITE" id="PS50056"/>
    </source>
</evidence>
<dbReference type="STRING" id="13706.A0A1X2HPX2"/>
<dbReference type="Proteomes" id="UP000242180">
    <property type="component" value="Unassembled WGS sequence"/>
</dbReference>
<dbReference type="OMA" id="SHNCCVQ"/>
<dbReference type="InParanoid" id="A0A1X2HPX2"/>
<reference evidence="2 3" key="1">
    <citation type="submission" date="2016-07" db="EMBL/GenBank/DDBJ databases">
        <title>Pervasive Adenine N6-methylation of Active Genes in Fungi.</title>
        <authorList>
            <consortium name="DOE Joint Genome Institute"/>
            <person name="Mondo S.J."/>
            <person name="Dannebaum R.O."/>
            <person name="Kuo R.C."/>
            <person name="Labutti K."/>
            <person name="Haridas S."/>
            <person name="Kuo A."/>
            <person name="Salamov A."/>
            <person name="Ahrendt S.R."/>
            <person name="Lipzen A."/>
            <person name="Sullivan W."/>
            <person name="Andreopoulos W.B."/>
            <person name="Clum A."/>
            <person name="Lindquist E."/>
            <person name="Daum C."/>
            <person name="Ramamoorthy G.K."/>
            <person name="Gryganskyi A."/>
            <person name="Culley D."/>
            <person name="Magnuson J.K."/>
            <person name="James T.Y."/>
            <person name="O'Malley M.A."/>
            <person name="Stajich J.E."/>
            <person name="Spatafora J.W."/>
            <person name="Visel A."/>
            <person name="Grigoriev I.V."/>
        </authorList>
    </citation>
    <scope>NUCLEOTIDE SEQUENCE [LARGE SCALE GENOMIC DNA]</scope>
    <source>
        <strain evidence="2 3">NRRL 2496</strain>
    </source>
</reference>
<dbReference type="Pfam" id="PF22785">
    <property type="entry name" value="Tc-R-P"/>
    <property type="match status" value="1"/>
</dbReference>
<proteinExistence type="predicted"/>
<dbReference type="InterPro" id="IPR000387">
    <property type="entry name" value="Tyr_Pase_dom"/>
</dbReference>
<evidence type="ECO:0000313" key="2">
    <source>
        <dbReference type="EMBL" id="ORZ01342.1"/>
    </source>
</evidence>
<dbReference type="Gene3D" id="3.90.190.10">
    <property type="entry name" value="Protein tyrosine phosphatase superfamily"/>
    <property type="match status" value="1"/>
</dbReference>
<protein>
    <submittedName>
        <fullName evidence="2">Protein-tyrosine phosphatase-like protein</fullName>
    </submittedName>
</protein>
<feature type="non-terminal residue" evidence="2">
    <location>
        <position position="160"/>
    </location>
</feature>
<dbReference type="InterPro" id="IPR003595">
    <property type="entry name" value="Tyr_Pase_cat"/>
</dbReference>
<dbReference type="SMART" id="SM00404">
    <property type="entry name" value="PTPc_motif"/>
    <property type="match status" value="1"/>
</dbReference>
<dbReference type="PANTHER" id="PTHR23339">
    <property type="entry name" value="TYROSINE SPECIFIC PROTEIN PHOSPHATASE AND DUAL SPECIFICITY PROTEIN PHOSPHATASE"/>
    <property type="match status" value="1"/>
</dbReference>
<feature type="domain" description="Tyrosine specific protein phosphatases" evidence="1">
    <location>
        <begin position="90"/>
        <end position="154"/>
    </location>
</feature>
<dbReference type="InterPro" id="IPR050561">
    <property type="entry name" value="PTP"/>
</dbReference>
<dbReference type="SUPFAM" id="SSF52799">
    <property type="entry name" value="(Phosphotyrosine protein) phosphatases II"/>
    <property type="match status" value="1"/>
</dbReference>
<evidence type="ECO:0000313" key="3">
    <source>
        <dbReference type="Proteomes" id="UP000242180"/>
    </source>
</evidence>
<dbReference type="InterPro" id="IPR029021">
    <property type="entry name" value="Prot-tyrosine_phosphatase-like"/>
</dbReference>
<organism evidence="2 3">
    <name type="scientific">Syncephalastrum racemosum</name>
    <name type="common">Filamentous fungus</name>
    <dbReference type="NCBI Taxonomy" id="13706"/>
    <lineage>
        <taxon>Eukaryota</taxon>
        <taxon>Fungi</taxon>
        <taxon>Fungi incertae sedis</taxon>
        <taxon>Mucoromycota</taxon>
        <taxon>Mucoromycotina</taxon>
        <taxon>Mucoromycetes</taxon>
        <taxon>Mucorales</taxon>
        <taxon>Syncephalastraceae</taxon>
        <taxon>Syncephalastrum</taxon>
    </lineage>
</organism>